<proteinExistence type="predicted"/>
<feature type="signal peptide" evidence="1">
    <location>
        <begin position="1"/>
        <end position="20"/>
    </location>
</feature>
<name>A0A5D6V2V5_9BACT</name>
<keyword evidence="3" id="KW-1185">Reference proteome</keyword>
<keyword evidence="1" id="KW-0732">Signal</keyword>
<dbReference type="AlphaFoldDB" id="A0A5D6V2V5"/>
<dbReference type="EMBL" id="VTHL01000009">
    <property type="protein sequence ID" value="TYZ09657.1"/>
    <property type="molecule type" value="Genomic_DNA"/>
</dbReference>
<sequence>MKKVLLSLAVLLGAASAASAQSNAIKVNLFSPLVKTGSFFYERKVSDTQSAQLGFFFTSYSPGDTKFSGFGLTPEYRFYLSGEALDGFYVGPYLRYQSFSLTNTYEDNTGNKEEDKATLSTFGGGIAVGRQWAFKKRITLDPFLGLGYNAGSLDVESGEEDDFDVNSAFDGFGLRVGLTLGVAF</sequence>
<dbReference type="RefSeq" id="WP_149070954.1">
    <property type="nucleotide sequence ID" value="NZ_VTHL01000009.1"/>
</dbReference>
<dbReference type="NCBIfam" id="TIGR01414">
    <property type="entry name" value="autotrans_barl"/>
    <property type="match status" value="1"/>
</dbReference>
<dbReference type="InterPro" id="IPR021958">
    <property type="entry name" value="DUF3575"/>
</dbReference>
<comment type="caution">
    <text evidence="2">The sequence shown here is derived from an EMBL/GenBank/DDBJ whole genome shotgun (WGS) entry which is preliminary data.</text>
</comment>
<evidence type="ECO:0000313" key="3">
    <source>
        <dbReference type="Proteomes" id="UP000322791"/>
    </source>
</evidence>
<organism evidence="2 3">
    <name type="scientific">Hymenobacter lutimineralis</name>
    <dbReference type="NCBI Taxonomy" id="2606448"/>
    <lineage>
        <taxon>Bacteria</taxon>
        <taxon>Pseudomonadati</taxon>
        <taxon>Bacteroidota</taxon>
        <taxon>Cytophagia</taxon>
        <taxon>Cytophagales</taxon>
        <taxon>Hymenobacteraceae</taxon>
        <taxon>Hymenobacter</taxon>
    </lineage>
</organism>
<accession>A0A5D6V2V5</accession>
<dbReference type="Proteomes" id="UP000322791">
    <property type="component" value="Unassembled WGS sequence"/>
</dbReference>
<dbReference type="Pfam" id="PF12099">
    <property type="entry name" value="DUF3575"/>
    <property type="match status" value="1"/>
</dbReference>
<feature type="chain" id="PRO_5022974745" evidence="1">
    <location>
        <begin position="21"/>
        <end position="184"/>
    </location>
</feature>
<gene>
    <name evidence="2" type="ORF">FY528_10480</name>
</gene>
<dbReference type="InterPro" id="IPR006315">
    <property type="entry name" value="OM_autotransptr_brl_dom"/>
</dbReference>
<dbReference type="GO" id="GO:0019867">
    <property type="term" value="C:outer membrane"/>
    <property type="evidence" value="ECO:0007669"/>
    <property type="project" value="InterPro"/>
</dbReference>
<reference evidence="2 3" key="1">
    <citation type="submission" date="2019-08" db="EMBL/GenBank/DDBJ databases">
        <authorList>
            <person name="Seo M.-J."/>
        </authorList>
    </citation>
    <scope>NUCLEOTIDE SEQUENCE [LARGE SCALE GENOMIC DNA]</scope>
    <source>
        <strain evidence="2 3">KIGAM108</strain>
    </source>
</reference>
<protein>
    <submittedName>
        <fullName evidence="2">DUF3575 domain-containing protein</fullName>
    </submittedName>
</protein>
<dbReference type="InterPro" id="IPR036709">
    <property type="entry name" value="Autotransporte_beta_dom_sf"/>
</dbReference>
<dbReference type="Gene3D" id="2.40.128.130">
    <property type="entry name" value="Autotransporter beta-domain"/>
    <property type="match status" value="1"/>
</dbReference>
<evidence type="ECO:0000256" key="1">
    <source>
        <dbReference type="SAM" id="SignalP"/>
    </source>
</evidence>
<evidence type="ECO:0000313" key="2">
    <source>
        <dbReference type="EMBL" id="TYZ09657.1"/>
    </source>
</evidence>
<dbReference type="SUPFAM" id="SSF103515">
    <property type="entry name" value="Autotransporter"/>
    <property type="match status" value="1"/>
</dbReference>